<comment type="caution">
    <text evidence="1">The sequence shown here is derived from an EMBL/GenBank/DDBJ whole genome shotgun (WGS) entry which is preliminary data.</text>
</comment>
<protein>
    <submittedName>
        <fullName evidence="1">Uncharacterized protein</fullName>
    </submittedName>
</protein>
<dbReference type="RefSeq" id="XP_066611574.1">
    <property type="nucleotide sequence ID" value="XM_066760270.1"/>
</dbReference>
<evidence type="ECO:0000313" key="1">
    <source>
        <dbReference type="EMBL" id="KAL0242192.1"/>
    </source>
</evidence>
<dbReference type="Proteomes" id="UP000054399">
    <property type="component" value="Unassembled WGS sequence"/>
</dbReference>
<evidence type="ECO:0000313" key="2">
    <source>
        <dbReference type="Proteomes" id="UP000054399"/>
    </source>
</evidence>
<gene>
    <name evidence="1" type="ORF">I308_105821</name>
</gene>
<reference evidence="1" key="2">
    <citation type="submission" date="2024-01" db="EMBL/GenBank/DDBJ databases">
        <title>Comparative genomics of Cryptococcus and Kwoniella reveals pathogenesis evolution and contrasting modes of karyotype evolution via chromosome fusion or intercentromeric recombination.</title>
        <authorList>
            <person name="Coelho M.A."/>
            <person name="David-Palma M."/>
            <person name="Shea T."/>
            <person name="Bowers K."/>
            <person name="Mcginley-Smith S."/>
            <person name="Mohammad A.W."/>
            <person name="Gnirke A."/>
            <person name="Yurkov A.M."/>
            <person name="Nowrousian M."/>
            <person name="Sun S."/>
            <person name="Cuomo C.A."/>
            <person name="Heitman J."/>
        </authorList>
    </citation>
    <scope>NUCLEOTIDE SEQUENCE</scope>
    <source>
        <strain evidence="1">IND107</strain>
    </source>
</reference>
<sequence length="86" mass="9203">MVGSAAARDFRARKQSPVYSEVFRIVICPSSSSCIILHRQRSDIAWSPYATSQAFGLDPAAPFPTPALHAPVCAARFTPQGNSAVP</sequence>
<proteinExistence type="predicted"/>
<dbReference type="GeneID" id="91992676"/>
<name>A0ABR3BLU1_9TREE</name>
<keyword evidence="2" id="KW-1185">Reference proteome</keyword>
<organism evidence="1 2">
    <name type="scientific">Cryptococcus tetragattii IND107</name>
    <dbReference type="NCBI Taxonomy" id="1296105"/>
    <lineage>
        <taxon>Eukaryota</taxon>
        <taxon>Fungi</taxon>
        <taxon>Dikarya</taxon>
        <taxon>Basidiomycota</taxon>
        <taxon>Agaricomycotina</taxon>
        <taxon>Tremellomycetes</taxon>
        <taxon>Tremellales</taxon>
        <taxon>Cryptococcaceae</taxon>
        <taxon>Cryptococcus</taxon>
        <taxon>Cryptococcus gattii species complex</taxon>
    </lineage>
</organism>
<reference evidence="1" key="1">
    <citation type="submission" date="2015-01" db="EMBL/GenBank/DDBJ databases">
        <authorList>
            <consortium name="The Broad Institute Genomics Platform"/>
            <person name="Cuomo C."/>
            <person name="Litvintseva A."/>
            <person name="Chen Y."/>
            <person name="Heitman J."/>
            <person name="Sun S."/>
            <person name="Springer D."/>
            <person name="Dromer F."/>
            <person name="Young S."/>
            <person name="Zeng Q."/>
            <person name="Gargeya S."/>
            <person name="Abouelleil A."/>
            <person name="Alvarado L."/>
            <person name="Chapman S.B."/>
            <person name="Gainer-Dewar J."/>
            <person name="Goldberg J."/>
            <person name="Griggs A."/>
            <person name="Gujja S."/>
            <person name="Hansen M."/>
            <person name="Howarth C."/>
            <person name="Imamovic A."/>
            <person name="Larimer J."/>
            <person name="Murphy C."/>
            <person name="Naylor J."/>
            <person name="Pearson M."/>
            <person name="Priest M."/>
            <person name="Roberts A."/>
            <person name="Saif S."/>
            <person name="Shea T."/>
            <person name="Sykes S."/>
            <person name="Wortman J."/>
            <person name="Nusbaum C."/>
            <person name="Birren B."/>
        </authorList>
    </citation>
    <scope>NUCLEOTIDE SEQUENCE</scope>
    <source>
        <strain evidence="1">IND107</strain>
    </source>
</reference>
<dbReference type="EMBL" id="ATAM02000011">
    <property type="protein sequence ID" value="KAL0242192.1"/>
    <property type="molecule type" value="Genomic_DNA"/>
</dbReference>
<accession>A0ABR3BLU1</accession>